<feature type="transmembrane region" description="Helical" evidence="1">
    <location>
        <begin position="176"/>
        <end position="197"/>
    </location>
</feature>
<dbReference type="NCBIfam" id="NF038065">
    <property type="entry name" value="Pr6Pr"/>
    <property type="match status" value="1"/>
</dbReference>
<keyword evidence="1" id="KW-0472">Membrane</keyword>
<evidence type="ECO:0000256" key="1">
    <source>
        <dbReference type="SAM" id="Phobius"/>
    </source>
</evidence>
<protein>
    <submittedName>
        <fullName evidence="2">F420-dependent oxidoreductase</fullName>
    </submittedName>
</protein>
<feature type="transmembrane region" description="Helical" evidence="1">
    <location>
        <begin position="130"/>
        <end position="148"/>
    </location>
</feature>
<dbReference type="Proteomes" id="UP000380867">
    <property type="component" value="Unassembled WGS sequence"/>
</dbReference>
<keyword evidence="3" id="KW-1185">Reference proteome</keyword>
<name>A0A5M4FC19_9ACTN</name>
<keyword evidence="1" id="KW-1133">Transmembrane helix</keyword>
<sequence length="206" mass="22547">MTRLWHGAIAALAAFALVGQTILTIDRDRPLINLFSYFTIESNILVLVAAASVAARPDRGGTAFGILRLGSLVAITITGIVYATVLAGNGAFTGIEWWYDKIFHYVVPALSVLGFLLFRPRTRLDRSALWFLIWPLAWLAYTLIRAGVSDPSYAVTSDRRAPVPYDFLDVDRHGGLAVAVACVVVLLLALGLAWGYLKLSRREVEA</sequence>
<keyword evidence="1" id="KW-0812">Transmembrane</keyword>
<evidence type="ECO:0000313" key="3">
    <source>
        <dbReference type="Proteomes" id="UP000380867"/>
    </source>
</evidence>
<comment type="caution">
    <text evidence="2">The sequence shown here is derived from an EMBL/GenBank/DDBJ whole genome shotgun (WGS) entry which is preliminary data.</text>
</comment>
<dbReference type="InterPro" id="IPR049713">
    <property type="entry name" value="Pr6Pr-like"/>
</dbReference>
<accession>A0A5M4FC19</accession>
<proteinExistence type="predicted"/>
<organism evidence="2 3">
    <name type="scientific">Aeromicrobium ginsengisoli</name>
    <dbReference type="NCBI Taxonomy" id="363867"/>
    <lineage>
        <taxon>Bacteria</taxon>
        <taxon>Bacillati</taxon>
        <taxon>Actinomycetota</taxon>
        <taxon>Actinomycetes</taxon>
        <taxon>Propionibacteriales</taxon>
        <taxon>Nocardioidaceae</taxon>
        <taxon>Aeromicrobium</taxon>
    </lineage>
</organism>
<feature type="transmembrane region" description="Helical" evidence="1">
    <location>
        <begin position="102"/>
        <end position="118"/>
    </location>
</feature>
<gene>
    <name evidence="2" type="ORF">ESP70_017065</name>
</gene>
<reference evidence="2" key="1">
    <citation type="submission" date="2019-09" db="EMBL/GenBank/DDBJ databases">
        <authorList>
            <person name="Li J."/>
        </authorList>
    </citation>
    <scope>NUCLEOTIDE SEQUENCE [LARGE SCALE GENOMIC DNA]</scope>
    <source>
        <strain evidence="2">JCM 14732</strain>
    </source>
</reference>
<dbReference type="EMBL" id="SDPQ02000003">
    <property type="protein sequence ID" value="KAA1395845.1"/>
    <property type="molecule type" value="Genomic_DNA"/>
</dbReference>
<dbReference type="RefSeq" id="WP_149690494.1">
    <property type="nucleotide sequence ID" value="NZ_SDPQ02000003.1"/>
</dbReference>
<dbReference type="OrthoDB" id="9809977at2"/>
<evidence type="ECO:0000313" key="2">
    <source>
        <dbReference type="EMBL" id="KAA1395845.1"/>
    </source>
</evidence>
<dbReference type="AlphaFoldDB" id="A0A5M4FC19"/>
<feature type="transmembrane region" description="Helical" evidence="1">
    <location>
        <begin position="66"/>
        <end position="90"/>
    </location>
</feature>
<feature type="transmembrane region" description="Helical" evidence="1">
    <location>
        <begin position="34"/>
        <end position="54"/>
    </location>
</feature>